<dbReference type="Gene3D" id="1.10.12.10">
    <property type="entry name" value="Lyase 2-enoyl-coa Hydratase, Chain A, domain 2"/>
    <property type="match status" value="1"/>
</dbReference>
<dbReference type="InterPro" id="IPR014748">
    <property type="entry name" value="Enoyl-CoA_hydra_C"/>
</dbReference>
<dbReference type="EMBL" id="ASRX01000052">
    <property type="protein sequence ID" value="EYF03010.1"/>
    <property type="molecule type" value="Genomic_DNA"/>
</dbReference>
<dbReference type="InterPro" id="IPR001753">
    <property type="entry name" value="Enoyl-CoA_hydra/iso"/>
</dbReference>
<name>A0A017T2E9_9BACT</name>
<dbReference type="AlphaFoldDB" id="A0A017T2E9"/>
<evidence type="ECO:0000313" key="3">
    <source>
        <dbReference type="Proteomes" id="UP000019678"/>
    </source>
</evidence>
<protein>
    <submittedName>
        <fullName evidence="2">Enoyl-CoA hydratase</fullName>
    </submittedName>
</protein>
<comment type="caution">
    <text evidence="2">The sequence shown here is derived from an EMBL/GenBank/DDBJ whole genome shotgun (WGS) entry which is preliminary data.</text>
</comment>
<dbReference type="Gene3D" id="3.90.226.10">
    <property type="entry name" value="2-enoyl-CoA Hydratase, Chain A, domain 1"/>
    <property type="match status" value="1"/>
</dbReference>
<sequence length="253" mass="27162">MERLGHVVRIGLNRPAKRNAFDLTMLDELSQAFTDYEEDEALWCAVLFAHGDHFTAGLDLGEVGPAVASGKALFPVDRVDPVGLGPRRLTKPLVIGVQGYCYTLGMELTLAADIRVAGEGTRFAQLEVKRGIYPFGGATLRLPLLTGWGNAMKWLLTGDTLDAAEALRIGLVQEVVPAAGVLDRATALAQQVAQQAPLAVQATLASSRAMLAEGFEAEALRLVERARGLMATEDAAEGMKSFLERRAGDFKGR</sequence>
<comment type="similarity">
    <text evidence="1">Belongs to the enoyl-CoA hydratase/isomerase family.</text>
</comment>
<dbReference type="Pfam" id="PF00378">
    <property type="entry name" value="ECH_1"/>
    <property type="match status" value="1"/>
</dbReference>
<dbReference type="PANTHER" id="PTHR43802">
    <property type="entry name" value="ENOYL-COA HYDRATASE"/>
    <property type="match status" value="1"/>
</dbReference>
<dbReference type="Proteomes" id="UP000019678">
    <property type="component" value="Unassembled WGS sequence"/>
</dbReference>
<dbReference type="eggNOG" id="COG1024">
    <property type="taxonomic scope" value="Bacteria"/>
</dbReference>
<evidence type="ECO:0000313" key="2">
    <source>
        <dbReference type="EMBL" id="EYF03010.1"/>
    </source>
</evidence>
<proteinExistence type="inferred from homology"/>
<reference evidence="2 3" key="1">
    <citation type="submission" date="2013-05" db="EMBL/GenBank/DDBJ databases">
        <title>Genome assembly of Chondromyces apiculatus DSM 436.</title>
        <authorList>
            <person name="Sharma G."/>
            <person name="Khatri I."/>
            <person name="Kaur C."/>
            <person name="Mayilraj S."/>
            <person name="Subramanian S."/>
        </authorList>
    </citation>
    <scope>NUCLEOTIDE SEQUENCE [LARGE SCALE GENOMIC DNA]</scope>
    <source>
        <strain evidence="2 3">DSM 436</strain>
    </source>
</reference>
<dbReference type="PANTHER" id="PTHR43802:SF1">
    <property type="entry name" value="IP11341P-RELATED"/>
    <property type="match status" value="1"/>
</dbReference>
<accession>A0A017T2E9</accession>
<dbReference type="InterPro" id="IPR029045">
    <property type="entry name" value="ClpP/crotonase-like_dom_sf"/>
</dbReference>
<evidence type="ECO:0000256" key="1">
    <source>
        <dbReference type="ARBA" id="ARBA00005254"/>
    </source>
</evidence>
<keyword evidence="3" id="KW-1185">Reference proteome</keyword>
<dbReference type="GO" id="GO:0003824">
    <property type="term" value="F:catalytic activity"/>
    <property type="evidence" value="ECO:0007669"/>
    <property type="project" value="UniProtKB-ARBA"/>
</dbReference>
<dbReference type="CDD" id="cd06558">
    <property type="entry name" value="crotonase-like"/>
    <property type="match status" value="1"/>
</dbReference>
<dbReference type="SUPFAM" id="SSF52096">
    <property type="entry name" value="ClpP/crotonase"/>
    <property type="match status" value="1"/>
</dbReference>
<dbReference type="STRING" id="1192034.CAP_6273"/>
<organism evidence="2 3">
    <name type="scientific">Chondromyces apiculatus DSM 436</name>
    <dbReference type="NCBI Taxonomy" id="1192034"/>
    <lineage>
        <taxon>Bacteria</taxon>
        <taxon>Pseudomonadati</taxon>
        <taxon>Myxococcota</taxon>
        <taxon>Polyangia</taxon>
        <taxon>Polyangiales</taxon>
        <taxon>Polyangiaceae</taxon>
        <taxon>Chondromyces</taxon>
    </lineage>
</organism>
<gene>
    <name evidence="2" type="ORF">CAP_6273</name>
</gene>
<dbReference type="NCBIfam" id="NF005126">
    <property type="entry name" value="PRK06563.1"/>
    <property type="match status" value="1"/>
</dbReference>